<organism evidence="2 3">
    <name type="scientific">Coemansia reversa (strain ATCC 12441 / NRRL 1564)</name>
    <dbReference type="NCBI Taxonomy" id="763665"/>
    <lineage>
        <taxon>Eukaryota</taxon>
        <taxon>Fungi</taxon>
        <taxon>Fungi incertae sedis</taxon>
        <taxon>Zoopagomycota</taxon>
        <taxon>Kickxellomycotina</taxon>
        <taxon>Kickxellomycetes</taxon>
        <taxon>Kickxellales</taxon>
        <taxon>Kickxellaceae</taxon>
        <taxon>Coemansia</taxon>
    </lineage>
</organism>
<keyword evidence="3" id="KW-1185">Reference proteome</keyword>
<accession>A0A2G5BJC6</accession>
<feature type="region of interest" description="Disordered" evidence="1">
    <location>
        <begin position="217"/>
        <end position="248"/>
    </location>
</feature>
<sequence>MLEGKKVDRNELFDDGDGYKSDAMEAETQVKEQYEAIMSSRLAIESGTQQSGSSTSQDADVLSVSDTPVFRMFAGSGPVKVATETAEPVYILPEQPEVDLEESDSEEHWNALASVALDADAVMAMAQIPLPAMQYPKRVVYVKPDSAAVIKESEASNKKNQKSCRRRSRTQRHKKTTGSSAAIPYVRVLSPYNGGLLKGEMLEDVIRREEAKERRAASIAQSGRVSGGFRGRGRGRGLGRGRGFAPRI</sequence>
<evidence type="ECO:0000313" key="3">
    <source>
        <dbReference type="Proteomes" id="UP000242474"/>
    </source>
</evidence>
<feature type="compositionally biased region" description="Basic residues" evidence="1">
    <location>
        <begin position="159"/>
        <end position="176"/>
    </location>
</feature>
<dbReference type="Proteomes" id="UP000242474">
    <property type="component" value="Unassembled WGS sequence"/>
</dbReference>
<proteinExistence type="predicted"/>
<dbReference type="OrthoDB" id="5587587at2759"/>
<gene>
    <name evidence="2" type="ORF">COEREDRAFT_90470</name>
</gene>
<dbReference type="Pfam" id="PF09428">
    <property type="entry name" value="DUF2011"/>
    <property type="match status" value="1"/>
</dbReference>
<feature type="region of interest" description="Disordered" evidence="1">
    <location>
        <begin position="152"/>
        <end position="179"/>
    </location>
</feature>
<dbReference type="InterPro" id="IPR018555">
    <property type="entry name" value="C630.06c-like"/>
</dbReference>
<dbReference type="EMBL" id="KZ303487">
    <property type="protein sequence ID" value="PIA19103.1"/>
    <property type="molecule type" value="Genomic_DNA"/>
</dbReference>
<evidence type="ECO:0000256" key="1">
    <source>
        <dbReference type="SAM" id="MobiDB-lite"/>
    </source>
</evidence>
<feature type="region of interest" description="Disordered" evidence="1">
    <location>
        <begin position="1"/>
        <end position="23"/>
    </location>
</feature>
<evidence type="ECO:0000313" key="2">
    <source>
        <dbReference type="EMBL" id="PIA19103.1"/>
    </source>
</evidence>
<dbReference type="AlphaFoldDB" id="A0A2G5BJC6"/>
<reference evidence="2 3" key="1">
    <citation type="journal article" date="2015" name="Genome Biol. Evol.">
        <title>Phylogenomic analyses indicate that early fungi evolved digesting cell walls of algal ancestors of land plants.</title>
        <authorList>
            <person name="Chang Y."/>
            <person name="Wang S."/>
            <person name="Sekimoto S."/>
            <person name="Aerts A.L."/>
            <person name="Choi C."/>
            <person name="Clum A."/>
            <person name="LaButti K.M."/>
            <person name="Lindquist E.A."/>
            <person name="Yee Ngan C."/>
            <person name="Ohm R.A."/>
            <person name="Salamov A.A."/>
            <person name="Grigoriev I.V."/>
            <person name="Spatafora J.W."/>
            <person name="Berbee M.L."/>
        </authorList>
    </citation>
    <scope>NUCLEOTIDE SEQUENCE [LARGE SCALE GENOMIC DNA]</scope>
    <source>
        <strain evidence="2 3">NRRL 1564</strain>
    </source>
</reference>
<protein>
    <submittedName>
        <fullName evidence="2">Uncharacterized protein</fullName>
    </submittedName>
</protein>
<name>A0A2G5BJC6_COERN</name>